<evidence type="ECO:0000259" key="5">
    <source>
        <dbReference type="Pfam" id="PF07715"/>
    </source>
</evidence>
<feature type="domain" description="TonB-dependent receptor plug" evidence="5">
    <location>
        <begin position="151"/>
        <end position="228"/>
    </location>
</feature>
<sequence length="829" mass="94271">MKKAISLSLLLFTFFSLSTHAYSPEPNDVKKGTISGKVLDAKLKQPLPYVNVIIKNSKSEILTGGITLDDGTFKIERIEESNITVSIQYIGYKTYNKDISLKRGNYNVNLGNIYLEEATEELDAVMVVAEVSTIQQKVDRKVITVGKDLTTAGPTASDIMNNLPSVNVDQQTGNISLRGNENVRVMVDGKLSNVPVAQLLRQIPSTSIKSIELITNPSAKYNPEGMSGIINIKLHKNTQLGFNGNLNVGVTKEIFAKFNSSIDMNYRNGKLNFYGNYGNNIGNYDNFGYIERLDDNSRQDLKFGNNNKSHLYKFGVDYYLNDKNNISVFTNQNTFKGKGFGDTDLTFPGPINQGQLFNNITDNLSSQYNIAFKHYFNEEEDETLDIEIDHNKFNNNEIANFNFVNLSFPPDYVDMVDTEREQTFFNVDYVKPLSEKSKLEAGVEARFFNSDIDYNSSGLTFDGEGNIIPTPSTDFEYNRDIFSAYATYGKTINDKWNYQIGARFEKVIEDANALQFFDDNSTEAIPFDNEYFQVYPSIFVSYKASDKNTYQMSASRRVDRPGLQQINPIREWSTPRVSSFGNPQLLPQFTNSIELNYTRKLKKGTVTAGVFGRLIEDNINRFVRIDRNNIPAGNAILTFDNFDNTTAYGVEVSSNYRPTTWWSLNGSFDLYSQEQKGITEIIVTDDLQNATADDIIAQTTNVNNIVWNLRLFNNFKASKKLNFSLFTMYRGEEKGIQFTRKPMFMLNTGMRYSFLEDQRATFSFNYSDILNTMNFEFDGVTPFPSNGQFNWESNTWNIALSYRFGGSKYRALRRKQRDDNIKEGSGGFL</sequence>
<dbReference type="InterPro" id="IPR041700">
    <property type="entry name" value="OMP_b-brl_3"/>
</dbReference>
<dbReference type="PANTHER" id="PTHR40980">
    <property type="entry name" value="PLUG DOMAIN-CONTAINING PROTEIN"/>
    <property type="match status" value="1"/>
</dbReference>
<dbReference type="AlphaFoldDB" id="A0A1H9JH87"/>
<dbReference type="Pfam" id="PF14905">
    <property type="entry name" value="OMP_b-brl_3"/>
    <property type="match status" value="1"/>
</dbReference>
<evidence type="ECO:0000313" key="8">
    <source>
        <dbReference type="Proteomes" id="UP000198999"/>
    </source>
</evidence>
<dbReference type="InterPro" id="IPR036942">
    <property type="entry name" value="Beta-barrel_TonB_sf"/>
</dbReference>
<dbReference type="RefSeq" id="WP_092580063.1">
    <property type="nucleotide sequence ID" value="NZ_FOFN01000003.1"/>
</dbReference>
<dbReference type="InterPro" id="IPR037066">
    <property type="entry name" value="Plug_dom_sf"/>
</dbReference>
<dbReference type="InterPro" id="IPR008969">
    <property type="entry name" value="CarboxyPept-like_regulatory"/>
</dbReference>
<gene>
    <name evidence="7" type="ORF">SAMN05421824_2521</name>
</gene>
<dbReference type="Gene3D" id="2.40.170.20">
    <property type="entry name" value="TonB-dependent receptor, beta-barrel domain"/>
    <property type="match status" value="1"/>
</dbReference>
<evidence type="ECO:0000313" key="7">
    <source>
        <dbReference type="EMBL" id="SEQ86138.1"/>
    </source>
</evidence>
<evidence type="ECO:0000256" key="3">
    <source>
        <dbReference type="ARBA" id="ARBA00023237"/>
    </source>
</evidence>
<feature type="signal peptide" evidence="4">
    <location>
        <begin position="1"/>
        <end position="21"/>
    </location>
</feature>
<dbReference type="Gene3D" id="2.60.40.1120">
    <property type="entry name" value="Carboxypeptidase-like, regulatory domain"/>
    <property type="match status" value="1"/>
</dbReference>
<name>A0A1H9JH87_9FLAO</name>
<keyword evidence="3" id="KW-0998">Cell outer membrane</keyword>
<dbReference type="Pfam" id="PF07715">
    <property type="entry name" value="Plug"/>
    <property type="match status" value="1"/>
</dbReference>
<dbReference type="InterPro" id="IPR012910">
    <property type="entry name" value="Plug_dom"/>
</dbReference>
<dbReference type="GO" id="GO:0009279">
    <property type="term" value="C:cell outer membrane"/>
    <property type="evidence" value="ECO:0007669"/>
    <property type="project" value="UniProtKB-SubCell"/>
</dbReference>
<accession>A0A1H9JH87</accession>
<keyword evidence="7" id="KW-0675">Receptor</keyword>
<evidence type="ECO:0000256" key="2">
    <source>
        <dbReference type="ARBA" id="ARBA00023136"/>
    </source>
</evidence>
<feature type="chain" id="PRO_5011743717" evidence="4">
    <location>
        <begin position="22"/>
        <end position="829"/>
    </location>
</feature>
<protein>
    <submittedName>
        <fullName evidence="7">Outer membrane receptor proteins, mostly Fe transport</fullName>
    </submittedName>
</protein>
<dbReference type="SUPFAM" id="SSF56935">
    <property type="entry name" value="Porins"/>
    <property type="match status" value="1"/>
</dbReference>
<reference evidence="7 8" key="1">
    <citation type="submission" date="2016-10" db="EMBL/GenBank/DDBJ databases">
        <authorList>
            <person name="de Groot N.N."/>
        </authorList>
    </citation>
    <scope>NUCLEOTIDE SEQUENCE [LARGE SCALE GENOMIC DNA]</scope>
    <source>
        <strain evidence="7 8">DSM 21035</strain>
    </source>
</reference>
<proteinExistence type="predicted"/>
<keyword evidence="4" id="KW-0732">Signal</keyword>
<comment type="subcellular location">
    <subcellularLocation>
        <location evidence="1">Cell outer membrane</location>
    </subcellularLocation>
</comment>
<dbReference type="Proteomes" id="UP000198999">
    <property type="component" value="Unassembled WGS sequence"/>
</dbReference>
<dbReference type="EMBL" id="FOFN01000003">
    <property type="protein sequence ID" value="SEQ86138.1"/>
    <property type="molecule type" value="Genomic_DNA"/>
</dbReference>
<dbReference type="OrthoDB" id="8764943at2"/>
<evidence type="ECO:0000256" key="1">
    <source>
        <dbReference type="ARBA" id="ARBA00004442"/>
    </source>
</evidence>
<dbReference type="Gene3D" id="2.170.130.10">
    <property type="entry name" value="TonB-dependent receptor, plug domain"/>
    <property type="match status" value="1"/>
</dbReference>
<evidence type="ECO:0000256" key="4">
    <source>
        <dbReference type="SAM" id="SignalP"/>
    </source>
</evidence>
<organism evidence="7 8">
    <name type="scientific">Hyunsoonleella jejuensis</name>
    <dbReference type="NCBI Taxonomy" id="419940"/>
    <lineage>
        <taxon>Bacteria</taxon>
        <taxon>Pseudomonadati</taxon>
        <taxon>Bacteroidota</taxon>
        <taxon>Flavobacteriia</taxon>
        <taxon>Flavobacteriales</taxon>
        <taxon>Flavobacteriaceae</taxon>
    </lineage>
</organism>
<feature type="domain" description="Outer membrane protein beta-barrel" evidence="6">
    <location>
        <begin position="379"/>
        <end position="802"/>
    </location>
</feature>
<keyword evidence="2" id="KW-0472">Membrane</keyword>
<evidence type="ECO:0000259" key="6">
    <source>
        <dbReference type="Pfam" id="PF14905"/>
    </source>
</evidence>
<dbReference type="SUPFAM" id="SSF49464">
    <property type="entry name" value="Carboxypeptidase regulatory domain-like"/>
    <property type="match status" value="1"/>
</dbReference>
<dbReference type="PANTHER" id="PTHR40980:SF4">
    <property type="entry name" value="TONB-DEPENDENT RECEPTOR-LIKE BETA-BARREL DOMAIN-CONTAINING PROTEIN"/>
    <property type="match status" value="1"/>
</dbReference>
<dbReference type="STRING" id="419940.SAMN05421824_2521"/>
<dbReference type="Pfam" id="PF13715">
    <property type="entry name" value="CarbopepD_reg_2"/>
    <property type="match status" value="1"/>
</dbReference>
<keyword evidence="8" id="KW-1185">Reference proteome</keyword>